<dbReference type="AlphaFoldDB" id="A0A8J6LCY1"/>
<dbReference type="PANTHER" id="PTHR24251">
    <property type="entry name" value="OVOCHYMASE-RELATED"/>
    <property type="match status" value="1"/>
</dbReference>
<evidence type="ECO:0000256" key="2">
    <source>
        <dbReference type="ARBA" id="ARBA00023157"/>
    </source>
</evidence>
<comment type="caution">
    <text evidence="5">The sequence shown here is derived from an EMBL/GenBank/DDBJ whole genome shotgun (WGS) entry which is preliminary data.</text>
</comment>
<evidence type="ECO:0000259" key="4">
    <source>
        <dbReference type="PROSITE" id="PS01180"/>
    </source>
</evidence>
<dbReference type="SMART" id="SM00042">
    <property type="entry name" value="CUB"/>
    <property type="match status" value="1"/>
</dbReference>
<reference evidence="5" key="2">
    <citation type="submission" date="2021-08" db="EMBL/GenBank/DDBJ databases">
        <authorList>
            <person name="Eriksson T."/>
        </authorList>
    </citation>
    <scope>NUCLEOTIDE SEQUENCE</scope>
    <source>
        <strain evidence="5">Stoneville</strain>
        <tissue evidence="5">Whole head</tissue>
    </source>
</reference>
<dbReference type="Gene3D" id="2.60.120.290">
    <property type="entry name" value="Spermadhesin, CUB domain"/>
    <property type="match status" value="1"/>
</dbReference>
<gene>
    <name evidence="5" type="ORF">GEV33_007548</name>
</gene>
<feature type="domain" description="CUB" evidence="4">
    <location>
        <begin position="1"/>
        <end position="96"/>
    </location>
</feature>
<dbReference type="InterPro" id="IPR000859">
    <property type="entry name" value="CUB_dom"/>
</dbReference>
<keyword evidence="2" id="KW-1015">Disulfide bond</keyword>
<accession>A0A8J6LCY1</accession>
<dbReference type="Proteomes" id="UP000719412">
    <property type="component" value="Unassembled WGS sequence"/>
</dbReference>
<evidence type="ECO:0000313" key="6">
    <source>
        <dbReference type="Proteomes" id="UP000719412"/>
    </source>
</evidence>
<dbReference type="SUPFAM" id="SSF49854">
    <property type="entry name" value="Spermadhesin, CUB domain"/>
    <property type="match status" value="1"/>
</dbReference>
<evidence type="ECO:0000313" key="5">
    <source>
        <dbReference type="EMBL" id="KAH0815243.1"/>
    </source>
</evidence>
<keyword evidence="1" id="KW-0677">Repeat</keyword>
<sequence length="106" mass="12610">MLVQNEGIENSVLSPEGHIIKLDFRDYFEIEQSNNCEHDFLEVRNGQHGYNDRIERKFCGNEFPPMIQSSDRYLWIHFKSDENIEYRGFRAVFEFVPRPSGCKYQG</sequence>
<protein>
    <recommendedName>
        <fullName evidence="4">CUB domain-containing protein</fullName>
    </recommendedName>
</protein>
<proteinExistence type="predicted"/>
<dbReference type="Pfam" id="PF00431">
    <property type="entry name" value="CUB"/>
    <property type="match status" value="1"/>
</dbReference>
<organism evidence="5 6">
    <name type="scientific">Tenebrio molitor</name>
    <name type="common">Yellow mealworm beetle</name>
    <dbReference type="NCBI Taxonomy" id="7067"/>
    <lineage>
        <taxon>Eukaryota</taxon>
        <taxon>Metazoa</taxon>
        <taxon>Ecdysozoa</taxon>
        <taxon>Arthropoda</taxon>
        <taxon>Hexapoda</taxon>
        <taxon>Insecta</taxon>
        <taxon>Pterygota</taxon>
        <taxon>Neoptera</taxon>
        <taxon>Endopterygota</taxon>
        <taxon>Coleoptera</taxon>
        <taxon>Polyphaga</taxon>
        <taxon>Cucujiformia</taxon>
        <taxon>Tenebrionidae</taxon>
        <taxon>Tenebrio</taxon>
    </lineage>
</organism>
<evidence type="ECO:0000256" key="1">
    <source>
        <dbReference type="ARBA" id="ARBA00022737"/>
    </source>
</evidence>
<dbReference type="PANTHER" id="PTHR24251:SF28">
    <property type="entry name" value="NEUROPILIN AND TOLLOID-LIKE, ISOFORM B"/>
    <property type="match status" value="1"/>
</dbReference>
<reference evidence="5" key="1">
    <citation type="journal article" date="2020" name="J Insects Food Feed">
        <title>The yellow mealworm (Tenebrio molitor) genome: a resource for the emerging insects as food and feed industry.</title>
        <authorList>
            <person name="Eriksson T."/>
            <person name="Andere A."/>
            <person name="Kelstrup H."/>
            <person name="Emery V."/>
            <person name="Picard C."/>
        </authorList>
    </citation>
    <scope>NUCLEOTIDE SEQUENCE</scope>
    <source>
        <strain evidence="5">Stoneville</strain>
        <tissue evidence="5">Whole head</tissue>
    </source>
</reference>
<dbReference type="PROSITE" id="PS01180">
    <property type="entry name" value="CUB"/>
    <property type="match status" value="1"/>
</dbReference>
<comment type="caution">
    <text evidence="3">Lacks conserved residue(s) required for the propagation of feature annotation.</text>
</comment>
<evidence type="ECO:0000256" key="3">
    <source>
        <dbReference type="PROSITE-ProRule" id="PRU00059"/>
    </source>
</evidence>
<dbReference type="CDD" id="cd00041">
    <property type="entry name" value="CUB"/>
    <property type="match status" value="1"/>
</dbReference>
<dbReference type="EMBL" id="JABDTM020023354">
    <property type="protein sequence ID" value="KAH0815243.1"/>
    <property type="molecule type" value="Genomic_DNA"/>
</dbReference>
<keyword evidence="6" id="KW-1185">Reference proteome</keyword>
<name>A0A8J6LCY1_TENMO</name>
<dbReference type="InterPro" id="IPR035914">
    <property type="entry name" value="Sperma_CUB_dom_sf"/>
</dbReference>